<evidence type="ECO:0000313" key="2">
    <source>
        <dbReference type="Proteomes" id="UP001187192"/>
    </source>
</evidence>
<comment type="caution">
    <text evidence="1">The sequence shown here is derived from an EMBL/GenBank/DDBJ whole genome shotgun (WGS) entry which is preliminary data.</text>
</comment>
<protein>
    <submittedName>
        <fullName evidence="1">Uncharacterized protein</fullName>
    </submittedName>
</protein>
<accession>A0AA87YYN4</accession>
<name>A0AA87YYN4_FICCA</name>
<evidence type="ECO:0000313" key="1">
    <source>
        <dbReference type="EMBL" id="GMN25998.1"/>
    </source>
</evidence>
<dbReference type="AlphaFoldDB" id="A0AA87YYN4"/>
<proteinExistence type="predicted"/>
<gene>
    <name evidence="1" type="ORF">TIFTF001_051482</name>
</gene>
<organism evidence="1 2">
    <name type="scientific">Ficus carica</name>
    <name type="common">Common fig</name>
    <dbReference type="NCBI Taxonomy" id="3494"/>
    <lineage>
        <taxon>Eukaryota</taxon>
        <taxon>Viridiplantae</taxon>
        <taxon>Streptophyta</taxon>
        <taxon>Embryophyta</taxon>
        <taxon>Tracheophyta</taxon>
        <taxon>Spermatophyta</taxon>
        <taxon>Magnoliopsida</taxon>
        <taxon>eudicotyledons</taxon>
        <taxon>Gunneridae</taxon>
        <taxon>Pentapetalae</taxon>
        <taxon>rosids</taxon>
        <taxon>fabids</taxon>
        <taxon>Rosales</taxon>
        <taxon>Moraceae</taxon>
        <taxon>Ficeae</taxon>
        <taxon>Ficus</taxon>
    </lineage>
</organism>
<sequence length="106" mass="11954">MVGDWSCYNADEREVKAFWANRELQWNEAGDSCHRSCGSHRWSAHQRTCSPPPPHGYPHSPTFVFFTDPQPSLFSISTISIFLADPPPLLPFISTTSIFPKEPPPP</sequence>
<keyword evidence="2" id="KW-1185">Reference proteome</keyword>
<dbReference type="EMBL" id="BTGU01009584">
    <property type="protein sequence ID" value="GMN25998.1"/>
    <property type="molecule type" value="Genomic_DNA"/>
</dbReference>
<dbReference type="Proteomes" id="UP001187192">
    <property type="component" value="Unassembled WGS sequence"/>
</dbReference>
<reference evidence="1" key="1">
    <citation type="submission" date="2023-07" db="EMBL/GenBank/DDBJ databases">
        <title>draft genome sequence of fig (Ficus carica).</title>
        <authorList>
            <person name="Takahashi T."/>
            <person name="Nishimura K."/>
        </authorList>
    </citation>
    <scope>NUCLEOTIDE SEQUENCE</scope>
</reference>